<sequence length="330" mass="37582">MLSPKLKPGVIKVFQEQLALWIYSTGMVFYKVEPQSLLDALPLLTPGIEVPSRDQLSTVLLDRAQLMSLKLLAMYLQGKGVPQLTKAVEILKSIGVNLKRLEDPAPISSVYKLFIDLPSEMEKTGLSSGELKAVETLNKTRFDFVYGDAHGLAYLLNPRYAGKGMDMLTRTAVEEFLGSWHGDDKTDEVVLELARLQTFLAAFKMKSKRRWQLMCDQKLPVYAGSANSHFSKLSPHRFSALQLQTRLRNATHRYIHSKLRNRLYPDRVKIIYFSTQRISMKKSLRPSHTWRIYYVANKTMKAATTTNPTVTMISCTTKVIFGFESYFVTK</sequence>
<dbReference type="OrthoDB" id="162872at2759"/>
<protein>
    <submittedName>
        <fullName evidence="1">Unnamed protein product</fullName>
    </submittedName>
</protein>
<gene>
    <name evidence="1" type="ORF">Pfra01_000279700</name>
</gene>
<accession>A0A9W6TWH5</accession>
<evidence type="ECO:0000313" key="1">
    <source>
        <dbReference type="EMBL" id="GMF21317.1"/>
    </source>
</evidence>
<name>A0A9W6TWH5_9STRA</name>
<proteinExistence type="predicted"/>
<dbReference type="Proteomes" id="UP001165121">
    <property type="component" value="Unassembled WGS sequence"/>
</dbReference>
<reference evidence="1" key="1">
    <citation type="submission" date="2023-04" db="EMBL/GenBank/DDBJ databases">
        <title>Phytophthora fragariaefolia NBRC 109709.</title>
        <authorList>
            <person name="Ichikawa N."/>
            <person name="Sato H."/>
            <person name="Tonouchi N."/>
        </authorList>
    </citation>
    <scope>NUCLEOTIDE SEQUENCE</scope>
    <source>
        <strain evidence="1">NBRC 109709</strain>
    </source>
</reference>
<evidence type="ECO:0000313" key="2">
    <source>
        <dbReference type="Proteomes" id="UP001165121"/>
    </source>
</evidence>
<dbReference type="EMBL" id="BSXT01000224">
    <property type="protein sequence ID" value="GMF21317.1"/>
    <property type="molecule type" value="Genomic_DNA"/>
</dbReference>
<organism evidence="1 2">
    <name type="scientific">Phytophthora fragariaefolia</name>
    <dbReference type="NCBI Taxonomy" id="1490495"/>
    <lineage>
        <taxon>Eukaryota</taxon>
        <taxon>Sar</taxon>
        <taxon>Stramenopiles</taxon>
        <taxon>Oomycota</taxon>
        <taxon>Peronosporomycetes</taxon>
        <taxon>Peronosporales</taxon>
        <taxon>Peronosporaceae</taxon>
        <taxon>Phytophthora</taxon>
    </lineage>
</organism>
<keyword evidence="2" id="KW-1185">Reference proteome</keyword>
<dbReference type="AlphaFoldDB" id="A0A9W6TWH5"/>
<comment type="caution">
    <text evidence="1">The sequence shown here is derived from an EMBL/GenBank/DDBJ whole genome shotgun (WGS) entry which is preliminary data.</text>
</comment>